<reference evidence="3 4" key="1">
    <citation type="journal article" date="2009" name="Mikrobiologiia">
        <title>[Phenanthren biodegradation and interaction of Pseudomonas putida BS3701 and Burkholderia sp.BS3702 in plant rhizosphere].</title>
        <authorList>
            <person name="Ovchinnikova A.A."/>
            <person name="Vetrova A.A."/>
            <person name="Filonov A.E."/>
            <person name="Boronin A.M."/>
        </authorList>
    </citation>
    <scope>NUCLEOTIDE SEQUENCE [LARGE SCALE GENOMIC DNA]</scope>
    <source>
        <strain evidence="3 4">BS3701</strain>
    </source>
</reference>
<keyword evidence="2" id="KW-0812">Transmembrane</keyword>
<name>A0A7D5W1R7_PSEPU</name>
<dbReference type="NCBIfam" id="TIGR03696">
    <property type="entry name" value="Rhs_assc_core"/>
    <property type="match status" value="1"/>
</dbReference>
<keyword evidence="2" id="KW-1133">Transmembrane helix</keyword>
<proteinExistence type="predicted"/>
<sequence length="309" mass="33352">MRNFARQQFYQQDKLAVTVGDTSIRIMHAEQPIAQWGEGGSAASKLLITDDKRSILGTNASAATRAYTPYGSTPVATESSPLAFNGEYLDPVIAGYFLGRGRRVYHPEGPMRFWSSDPTSPFGKGGINCYAYCGGDPINYVDPTGLAFSWARIFSVFGFGGKQSIITANRPSPSHRGMAGPQESIPMRTLPRVGQPNTGLLFSRPALTYNSSTPWRGNTRQLGAAGVHVPARPESITTRTPITGTVPAQSAPRWDISMIGEHDMRITIAGRKLEFPIYGAATVLGVTIGSLVGLGLAIRDHVDHAKRND</sequence>
<dbReference type="EMBL" id="CP059052">
    <property type="protein sequence ID" value="QLJ17029.1"/>
    <property type="molecule type" value="Genomic_DNA"/>
</dbReference>
<gene>
    <name evidence="3" type="ORF">H0H12_14290</name>
</gene>
<evidence type="ECO:0000313" key="4">
    <source>
        <dbReference type="Proteomes" id="UP000510934"/>
    </source>
</evidence>
<organism evidence="3 4">
    <name type="scientific">Pseudomonas putida</name>
    <name type="common">Arthrobacter siderocapsulatus</name>
    <dbReference type="NCBI Taxonomy" id="303"/>
    <lineage>
        <taxon>Bacteria</taxon>
        <taxon>Pseudomonadati</taxon>
        <taxon>Pseudomonadota</taxon>
        <taxon>Gammaproteobacteria</taxon>
        <taxon>Pseudomonadales</taxon>
        <taxon>Pseudomonadaceae</taxon>
        <taxon>Pseudomonas</taxon>
    </lineage>
</organism>
<accession>A0A7D5W1R7</accession>
<feature type="region of interest" description="Disordered" evidence="1">
    <location>
        <begin position="168"/>
        <end position="188"/>
    </location>
</feature>
<dbReference type="InterPro" id="IPR022385">
    <property type="entry name" value="Rhs_assc_core"/>
</dbReference>
<protein>
    <submittedName>
        <fullName evidence="3">RHS repeat-associated core domain-containing protein</fullName>
    </submittedName>
</protein>
<dbReference type="AlphaFoldDB" id="A0A7D5W1R7"/>
<evidence type="ECO:0000256" key="2">
    <source>
        <dbReference type="SAM" id="Phobius"/>
    </source>
</evidence>
<evidence type="ECO:0000313" key="3">
    <source>
        <dbReference type="EMBL" id="QLJ17029.1"/>
    </source>
</evidence>
<dbReference type="Proteomes" id="UP000510934">
    <property type="component" value="Chromosome"/>
</dbReference>
<dbReference type="Gene3D" id="2.180.10.10">
    <property type="entry name" value="RHS repeat-associated core"/>
    <property type="match status" value="1"/>
</dbReference>
<evidence type="ECO:0000256" key="1">
    <source>
        <dbReference type="SAM" id="MobiDB-lite"/>
    </source>
</evidence>
<feature type="transmembrane region" description="Helical" evidence="2">
    <location>
        <begin position="275"/>
        <end position="298"/>
    </location>
</feature>
<keyword evidence="2" id="KW-0472">Membrane</keyword>